<protein>
    <recommendedName>
        <fullName evidence="5">LysM peptidoglycan-binding domain-containing protein</fullName>
    </recommendedName>
</protein>
<dbReference type="PROSITE" id="PS51782">
    <property type="entry name" value="LYSM"/>
    <property type="match status" value="1"/>
</dbReference>
<feature type="domain" description="LysM" evidence="2">
    <location>
        <begin position="72"/>
        <end position="116"/>
    </location>
</feature>
<sequence>MSARKMIPFVLLNIVVSTVVVLAILYWWDNRDGGADTAVSLPTTVTPSFLQNTAVPQQEIATNTPEPDDSPLIHIVQAGDTLGTISTLYDVSLEDIMAENGLTNANIISIGQQIIIPIAGVSTAVPPPTAVPEEPVLPTPVPTEPVGAGEPDVGITAVIGPDQLADEAVLLTNNGDAPIALQNWSLQDADGYEYLFAQVTLFAGSDLRIHTTVGSSSPTDLYWGLDEAIWVSGEVVTLRDSSGAIYTTFEVP</sequence>
<dbReference type="SMART" id="SM00257">
    <property type="entry name" value="LysM"/>
    <property type="match status" value="1"/>
</dbReference>
<evidence type="ECO:0000259" key="3">
    <source>
        <dbReference type="PROSITE" id="PS51841"/>
    </source>
</evidence>
<keyword evidence="1" id="KW-0812">Transmembrane</keyword>
<dbReference type="CDD" id="cd00118">
    <property type="entry name" value="LysM"/>
    <property type="match status" value="1"/>
</dbReference>
<feature type="domain" description="LTD" evidence="3">
    <location>
        <begin position="139"/>
        <end position="252"/>
    </location>
</feature>
<dbReference type="AlphaFoldDB" id="A0A3B0V2V2"/>
<feature type="transmembrane region" description="Helical" evidence="1">
    <location>
        <begin position="7"/>
        <end position="28"/>
    </location>
</feature>
<keyword evidence="1" id="KW-1133">Transmembrane helix</keyword>
<dbReference type="InterPro" id="IPR001322">
    <property type="entry name" value="Lamin_tail_dom"/>
</dbReference>
<dbReference type="PROSITE" id="PS51841">
    <property type="entry name" value="LTD"/>
    <property type="match status" value="1"/>
</dbReference>
<evidence type="ECO:0000256" key="1">
    <source>
        <dbReference type="SAM" id="Phobius"/>
    </source>
</evidence>
<dbReference type="Gene3D" id="3.10.350.10">
    <property type="entry name" value="LysM domain"/>
    <property type="match status" value="1"/>
</dbReference>
<dbReference type="InterPro" id="IPR036415">
    <property type="entry name" value="Lamin_tail_dom_sf"/>
</dbReference>
<dbReference type="Pfam" id="PF01476">
    <property type="entry name" value="LysM"/>
    <property type="match status" value="1"/>
</dbReference>
<reference evidence="4" key="1">
    <citation type="submission" date="2018-06" db="EMBL/GenBank/DDBJ databases">
        <authorList>
            <person name="Zhirakovskaya E."/>
        </authorList>
    </citation>
    <scope>NUCLEOTIDE SEQUENCE</scope>
</reference>
<proteinExistence type="predicted"/>
<dbReference type="Gene3D" id="2.60.40.1260">
    <property type="entry name" value="Lamin Tail domain"/>
    <property type="match status" value="1"/>
</dbReference>
<dbReference type="SUPFAM" id="SSF54106">
    <property type="entry name" value="LysM domain"/>
    <property type="match status" value="1"/>
</dbReference>
<dbReference type="Pfam" id="PF00932">
    <property type="entry name" value="LTD"/>
    <property type="match status" value="1"/>
</dbReference>
<keyword evidence="1" id="KW-0472">Membrane</keyword>
<evidence type="ECO:0008006" key="5">
    <source>
        <dbReference type="Google" id="ProtNLM"/>
    </source>
</evidence>
<gene>
    <name evidence="4" type="ORF">MNBD_CHLOROFLEXI01-2516</name>
</gene>
<evidence type="ECO:0000313" key="4">
    <source>
        <dbReference type="EMBL" id="VAW32197.1"/>
    </source>
</evidence>
<dbReference type="InterPro" id="IPR036779">
    <property type="entry name" value="LysM_dom_sf"/>
</dbReference>
<name>A0A3B0V2V2_9ZZZZ</name>
<organism evidence="4">
    <name type="scientific">hydrothermal vent metagenome</name>
    <dbReference type="NCBI Taxonomy" id="652676"/>
    <lineage>
        <taxon>unclassified sequences</taxon>
        <taxon>metagenomes</taxon>
        <taxon>ecological metagenomes</taxon>
    </lineage>
</organism>
<dbReference type="InterPro" id="IPR018392">
    <property type="entry name" value="LysM"/>
</dbReference>
<dbReference type="EMBL" id="UOEU01000334">
    <property type="protein sequence ID" value="VAW32197.1"/>
    <property type="molecule type" value="Genomic_DNA"/>
</dbReference>
<dbReference type="SUPFAM" id="SSF74853">
    <property type="entry name" value="Lamin A/C globular tail domain"/>
    <property type="match status" value="1"/>
</dbReference>
<evidence type="ECO:0000259" key="2">
    <source>
        <dbReference type="PROSITE" id="PS51782"/>
    </source>
</evidence>
<accession>A0A3B0V2V2</accession>